<protein>
    <submittedName>
        <fullName evidence="3">Peptide hydrolase</fullName>
    </submittedName>
</protein>
<dbReference type="InterPro" id="IPR002471">
    <property type="entry name" value="Pept_S9_AS"/>
</dbReference>
<name>A0A5M3XGW7_9ACTN</name>
<dbReference type="InterPro" id="IPR001375">
    <property type="entry name" value="Peptidase_S9_cat"/>
</dbReference>
<keyword evidence="4" id="KW-1185">Reference proteome</keyword>
<gene>
    <name evidence="3" type="ORF">Aple_002230</name>
</gene>
<dbReference type="PANTHER" id="PTHR42776:SF27">
    <property type="entry name" value="DIPEPTIDYL PEPTIDASE FAMILY MEMBER 6"/>
    <property type="match status" value="1"/>
</dbReference>
<dbReference type="Gene3D" id="3.40.50.1820">
    <property type="entry name" value="alpha/beta hydrolase"/>
    <property type="match status" value="1"/>
</dbReference>
<feature type="domain" description="Peptidase S9 prolyl oligopeptidase catalytic" evidence="2">
    <location>
        <begin position="395"/>
        <end position="600"/>
    </location>
</feature>
<dbReference type="Gene3D" id="2.130.10.10">
    <property type="entry name" value="YVTN repeat-like/Quinoprotein amine dehydrogenase"/>
    <property type="match status" value="1"/>
</dbReference>
<dbReference type="PRINTS" id="PR00862">
    <property type="entry name" value="PROLIGOPTASE"/>
</dbReference>
<dbReference type="InterPro" id="IPR029058">
    <property type="entry name" value="AB_hydrolase_fold"/>
</dbReference>
<dbReference type="Proteomes" id="UP000377595">
    <property type="component" value="Unassembled WGS sequence"/>
</dbReference>
<evidence type="ECO:0000256" key="1">
    <source>
        <dbReference type="ARBA" id="ARBA00022801"/>
    </source>
</evidence>
<reference evidence="3 4" key="1">
    <citation type="submission" date="2019-10" db="EMBL/GenBank/DDBJ databases">
        <title>Whole genome shotgun sequence of Acrocarpospora pleiomorpha NBRC 16267.</title>
        <authorList>
            <person name="Ichikawa N."/>
            <person name="Kimura A."/>
            <person name="Kitahashi Y."/>
            <person name="Komaki H."/>
            <person name="Oguchi A."/>
        </authorList>
    </citation>
    <scope>NUCLEOTIDE SEQUENCE [LARGE SCALE GENOMIC DNA]</scope>
    <source>
        <strain evidence="3 4">NBRC 16267</strain>
    </source>
</reference>
<dbReference type="InterPro" id="IPR002470">
    <property type="entry name" value="Peptidase_S9A"/>
</dbReference>
<proteinExistence type="predicted"/>
<dbReference type="GO" id="GO:0004252">
    <property type="term" value="F:serine-type endopeptidase activity"/>
    <property type="evidence" value="ECO:0007669"/>
    <property type="project" value="InterPro"/>
</dbReference>
<dbReference type="GO" id="GO:0006508">
    <property type="term" value="P:proteolysis"/>
    <property type="evidence" value="ECO:0007669"/>
    <property type="project" value="InterPro"/>
</dbReference>
<evidence type="ECO:0000259" key="2">
    <source>
        <dbReference type="Pfam" id="PF00326"/>
    </source>
</evidence>
<dbReference type="PROSITE" id="PS00708">
    <property type="entry name" value="PRO_ENDOPEP_SER"/>
    <property type="match status" value="1"/>
</dbReference>
<dbReference type="OrthoDB" id="128799at2"/>
<organism evidence="3 4">
    <name type="scientific">Acrocarpospora pleiomorpha</name>
    <dbReference type="NCBI Taxonomy" id="90975"/>
    <lineage>
        <taxon>Bacteria</taxon>
        <taxon>Bacillati</taxon>
        <taxon>Actinomycetota</taxon>
        <taxon>Actinomycetes</taxon>
        <taxon>Streptosporangiales</taxon>
        <taxon>Streptosporangiaceae</taxon>
        <taxon>Acrocarpospora</taxon>
    </lineage>
</organism>
<dbReference type="Pfam" id="PF00326">
    <property type="entry name" value="Peptidase_S9"/>
    <property type="match status" value="1"/>
</dbReference>
<dbReference type="AlphaFoldDB" id="A0A5M3XGW7"/>
<evidence type="ECO:0000313" key="3">
    <source>
        <dbReference type="EMBL" id="GES17328.1"/>
    </source>
</evidence>
<dbReference type="EMBL" id="BLAF01000004">
    <property type="protein sequence ID" value="GES17328.1"/>
    <property type="molecule type" value="Genomic_DNA"/>
</dbReference>
<evidence type="ECO:0000313" key="4">
    <source>
        <dbReference type="Proteomes" id="UP000377595"/>
    </source>
</evidence>
<dbReference type="SUPFAM" id="SSF69322">
    <property type="entry name" value="Tricorn protease domain 2"/>
    <property type="match status" value="1"/>
</dbReference>
<comment type="caution">
    <text evidence="3">The sequence shown here is derived from an EMBL/GenBank/DDBJ whole genome shotgun (WGS) entry which is preliminary data.</text>
</comment>
<keyword evidence="1 3" id="KW-0378">Hydrolase</keyword>
<dbReference type="SUPFAM" id="SSF53474">
    <property type="entry name" value="alpha/beta-Hydrolases"/>
    <property type="match status" value="1"/>
</dbReference>
<dbReference type="InterPro" id="IPR015943">
    <property type="entry name" value="WD40/YVTN_repeat-like_dom_sf"/>
</dbReference>
<dbReference type="PANTHER" id="PTHR42776">
    <property type="entry name" value="SERINE PEPTIDASE S9 FAMILY MEMBER"/>
    <property type="match status" value="1"/>
</dbReference>
<sequence>MPWQRFFEARQCLTLRRGRGAGDLVLWVEDTEIGPRLSVWDVREDVTRPVTGKVGDAENAVLTAAGDAVLSHHSDDDGSEMGHVMATCLATGTVRDLTPGLPPYTLRGIDVAREGDQVVLTAVAADGFSLWLVAGGPPRRLFTSRNEAWNGLISADGTLVSVDTTDHDPSLRRFGVTVLDPASGTVLAFLSDGPASPVRAVRFSPVPGDPRLLVSTERSGFARPCVWNPLDGSRLDVGAPHLVGDVVPLDWSDDAAYVLLAHVDGGVHRMLELDVRTGEVAPVDHPSGAYFEPDVAATHLNIWASHYGQDGIRLLRQRFDIPLTVLDVDRGSGATTLRRPGSAPAGVRAVSRTIRSADGTALQLWTCVPPGATAPGPLVLYLHGGPNMVTVDRYNAQAQTWLDEGVGYAALNYRGSVTFGREFREGFRPSLGDRELEDLNAAVQWLVAEGMAAKDQVFVTGVSYGGYLSLLAMGRAPHLFAGALAFVPMADWLSAYNDQNPAQQRAWRYFMGGFPDEVPDKYRRASPITYVGDVRAPVWISHATHDTRCPPRQVHEYALSLERAGGDVVLDWFTGGHETSSRDQAIADQRRMLELVRSALRGERWSTGPVTPPPGW</sequence>
<accession>A0A5M3XGW7</accession>